<evidence type="ECO:0000259" key="6">
    <source>
        <dbReference type="SMART" id="SM00859"/>
    </source>
</evidence>
<dbReference type="NCBIfam" id="TIGR01850">
    <property type="entry name" value="argC"/>
    <property type="match status" value="1"/>
</dbReference>
<dbReference type="GO" id="GO:0006526">
    <property type="term" value="P:L-arginine biosynthetic process"/>
    <property type="evidence" value="ECO:0007669"/>
    <property type="project" value="UniProtKB-KW"/>
</dbReference>
<reference evidence="7" key="1">
    <citation type="submission" date="2020-05" db="EMBL/GenBank/DDBJ databases">
        <authorList>
            <person name="Chiriac C."/>
            <person name="Salcher M."/>
            <person name="Ghai R."/>
            <person name="Kavagutti S V."/>
        </authorList>
    </citation>
    <scope>NUCLEOTIDE SEQUENCE</scope>
</reference>
<keyword evidence="3" id="KW-0521">NADP</keyword>
<sequence length="331" mass="34962">MAERIAVIGAAGFAGAVAARILDRHPHFELAAVQARSDVGERLDALYPQHRVQMRLDDVGAASLDGFDAAVVALPHGAAAGVVADLRAKDIRVVDLSADFRLGDRDTYTKWYGEHGAPELFGTAAYGLPELDRSGIVAADIVACPGCYPTATLLAMAPLAKTGLVTGMVVDAKSGVSGAGRTPSRKTHFVSVAENVSAYGLDGHRHEPEMGEQLAKLGAPGSLVFLPHLVPLDEGELVSCYVDLAEPKDSDELLALFAEHYASEPFVEVTSESPGVKDVRETNLCRITVRAHSSGKVIVLSAIDNLWKGAAGQAVQCLNLMFGRPETEGLE</sequence>
<dbReference type="InterPro" id="IPR050085">
    <property type="entry name" value="AGPR"/>
</dbReference>
<dbReference type="Pfam" id="PF22698">
    <property type="entry name" value="Semialdhyde_dhC_1"/>
    <property type="match status" value="1"/>
</dbReference>
<dbReference type="PROSITE" id="PS01224">
    <property type="entry name" value="ARGC"/>
    <property type="match status" value="1"/>
</dbReference>
<feature type="domain" description="Semialdehyde dehydrogenase NAD-binding" evidence="6">
    <location>
        <begin position="4"/>
        <end position="139"/>
    </location>
</feature>
<dbReference type="InterPro" id="IPR036291">
    <property type="entry name" value="NAD(P)-bd_dom_sf"/>
</dbReference>
<protein>
    <submittedName>
        <fullName evidence="7">Unannotated protein</fullName>
    </submittedName>
</protein>
<evidence type="ECO:0000313" key="7">
    <source>
        <dbReference type="EMBL" id="CAB4881479.1"/>
    </source>
</evidence>
<keyword evidence="2" id="KW-0028">Amino-acid biosynthesis</keyword>
<accession>A0A6J7EMX2</accession>
<dbReference type="InterPro" id="IPR023013">
    <property type="entry name" value="AGPR_AS"/>
</dbReference>
<comment type="pathway">
    <text evidence="5">Amino-acid biosynthesis.</text>
</comment>
<name>A0A6J7EMX2_9ZZZZ</name>
<evidence type="ECO:0000256" key="5">
    <source>
        <dbReference type="ARBA" id="ARBA00029440"/>
    </source>
</evidence>
<organism evidence="7">
    <name type="scientific">freshwater metagenome</name>
    <dbReference type="NCBI Taxonomy" id="449393"/>
    <lineage>
        <taxon>unclassified sequences</taxon>
        <taxon>metagenomes</taxon>
        <taxon>ecological metagenomes</taxon>
    </lineage>
</organism>
<keyword evidence="1" id="KW-0055">Arginine biosynthesis</keyword>
<dbReference type="AlphaFoldDB" id="A0A6J7EMX2"/>
<dbReference type="EMBL" id="CAFBLU010000037">
    <property type="protein sequence ID" value="CAB4881479.1"/>
    <property type="molecule type" value="Genomic_DNA"/>
</dbReference>
<dbReference type="CDD" id="cd17895">
    <property type="entry name" value="AGPR_1_N"/>
    <property type="match status" value="1"/>
</dbReference>
<dbReference type="Pfam" id="PF01118">
    <property type="entry name" value="Semialdhyde_dh"/>
    <property type="match status" value="1"/>
</dbReference>
<dbReference type="SMART" id="SM00859">
    <property type="entry name" value="Semialdhyde_dh"/>
    <property type="match status" value="1"/>
</dbReference>
<gene>
    <name evidence="7" type="ORF">UFOPK3444_01471</name>
</gene>
<dbReference type="Gene3D" id="3.30.360.10">
    <property type="entry name" value="Dihydrodipicolinate Reductase, domain 2"/>
    <property type="match status" value="1"/>
</dbReference>
<dbReference type="Gene3D" id="3.40.50.720">
    <property type="entry name" value="NAD(P)-binding Rossmann-like Domain"/>
    <property type="match status" value="1"/>
</dbReference>
<evidence type="ECO:0000256" key="1">
    <source>
        <dbReference type="ARBA" id="ARBA00022571"/>
    </source>
</evidence>
<dbReference type="GO" id="GO:0003942">
    <property type="term" value="F:N-acetyl-gamma-glutamyl-phosphate reductase activity"/>
    <property type="evidence" value="ECO:0007669"/>
    <property type="project" value="InterPro"/>
</dbReference>
<dbReference type="CDD" id="cd23934">
    <property type="entry name" value="AGPR_1_C"/>
    <property type="match status" value="1"/>
</dbReference>
<dbReference type="SUPFAM" id="SSF51735">
    <property type="entry name" value="NAD(P)-binding Rossmann-fold domains"/>
    <property type="match status" value="1"/>
</dbReference>
<dbReference type="InterPro" id="IPR000534">
    <property type="entry name" value="Semialdehyde_DH_NAD-bd"/>
</dbReference>
<dbReference type="InterPro" id="IPR000706">
    <property type="entry name" value="AGPR_type-1"/>
</dbReference>
<dbReference type="HAMAP" id="MF_00150">
    <property type="entry name" value="ArgC_type1"/>
    <property type="match status" value="1"/>
</dbReference>
<dbReference type="GO" id="GO:0070401">
    <property type="term" value="F:NADP+ binding"/>
    <property type="evidence" value="ECO:0007669"/>
    <property type="project" value="InterPro"/>
</dbReference>
<dbReference type="InterPro" id="IPR058924">
    <property type="entry name" value="AGPR_dimerisation_dom"/>
</dbReference>
<dbReference type="SUPFAM" id="SSF55347">
    <property type="entry name" value="Glyceraldehyde-3-phosphate dehydrogenase-like, C-terminal domain"/>
    <property type="match status" value="1"/>
</dbReference>
<evidence type="ECO:0000256" key="3">
    <source>
        <dbReference type="ARBA" id="ARBA00022857"/>
    </source>
</evidence>
<proteinExistence type="inferred from homology"/>
<keyword evidence="4" id="KW-0560">Oxidoreductase</keyword>
<evidence type="ECO:0000256" key="2">
    <source>
        <dbReference type="ARBA" id="ARBA00022605"/>
    </source>
</evidence>
<dbReference type="PANTHER" id="PTHR32338">
    <property type="entry name" value="N-ACETYL-GAMMA-GLUTAMYL-PHOSPHATE REDUCTASE, CHLOROPLASTIC-RELATED-RELATED"/>
    <property type="match status" value="1"/>
</dbReference>
<dbReference type="PANTHER" id="PTHR32338:SF10">
    <property type="entry name" value="N-ACETYL-GAMMA-GLUTAMYL-PHOSPHATE REDUCTASE, CHLOROPLASTIC-RELATED"/>
    <property type="match status" value="1"/>
</dbReference>
<evidence type="ECO:0000256" key="4">
    <source>
        <dbReference type="ARBA" id="ARBA00023002"/>
    </source>
</evidence>
<dbReference type="GO" id="GO:0051287">
    <property type="term" value="F:NAD binding"/>
    <property type="evidence" value="ECO:0007669"/>
    <property type="project" value="InterPro"/>
</dbReference>